<organism evidence="1 2">
    <name type="scientific">Granulicatella seriolae</name>
    <dbReference type="NCBI Taxonomy" id="2967226"/>
    <lineage>
        <taxon>Bacteria</taxon>
        <taxon>Bacillati</taxon>
        <taxon>Bacillota</taxon>
        <taxon>Bacilli</taxon>
        <taxon>Lactobacillales</taxon>
        <taxon>Carnobacteriaceae</taxon>
        <taxon>Granulicatella</taxon>
    </lineage>
</organism>
<reference evidence="1" key="2">
    <citation type="journal article" date="2023" name="Curr. Microbiol.">
        <title>Granulicatella seriolae sp. nov., a Novel Facultative Anaerobe Isolated from Yellowtail Marine Fish.</title>
        <authorList>
            <person name="Lee M."/>
            <person name="Choi Y.J."/>
            <person name="Farooq A."/>
            <person name="Jeong J.B."/>
            <person name="Jung M.Y."/>
        </authorList>
    </citation>
    <scope>NUCLEOTIDE SEQUENCE</scope>
    <source>
        <strain evidence="1">S8</strain>
    </source>
</reference>
<evidence type="ECO:0000313" key="1">
    <source>
        <dbReference type="EMBL" id="MCQ9209770.1"/>
    </source>
</evidence>
<protein>
    <submittedName>
        <fullName evidence="1">Thioredoxin domain-containing protein</fullName>
    </submittedName>
</protein>
<comment type="caution">
    <text evidence="1">The sequence shown here is derived from an EMBL/GenBank/DDBJ whole genome shotgun (WGS) entry which is preliminary data.</text>
</comment>
<dbReference type="EMBL" id="JANHNZ010000003">
    <property type="protein sequence ID" value="MCQ9209770.1"/>
    <property type="molecule type" value="Genomic_DNA"/>
</dbReference>
<dbReference type="RefSeq" id="WP_256944880.1">
    <property type="nucleotide sequence ID" value="NZ_JANHNZ010000003.1"/>
</dbReference>
<reference evidence="1" key="3">
    <citation type="journal article" date="2023" name="Microbiol. Resour. Announc.">
        <title>Draft Genome Sequence of Granulicatella sp. Strain S8, Isolated from a Marine Fish, Seriola quinqueradiata.</title>
        <authorList>
            <person name="Lee M."/>
            <person name="Farooq A."/>
            <person name="Jeong J.B."/>
            <person name="Jung M.Y."/>
        </authorList>
    </citation>
    <scope>NUCLEOTIDE SEQUENCE</scope>
    <source>
        <strain evidence="1">S8</strain>
    </source>
</reference>
<evidence type="ECO:0000313" key="2">
    <source>
        <dbReference type="Proteomes" id="UP001059480"/>
    </source>
</evidence>
<dbReference type="CDD" id="cd02947">
    <property type="entry name" value="TRX_family"/>
    <property type="match status" value="1"/>
</dbReference>
<reference evidence="1" key="1">
    <citation type="submission" date="2022-07" db="EMBL/GenBank/DDBJ databases">
        <authorList>
            <person name="Jung M.-Y."/>
            <person name="Lee M."/>
        </authorList>
    </citation>
    <scope>NUCLEOTIDE SEQUENCE</scope>
    <source>
        <strain evidence="1">S8</strain>
    </source>
</reference>
<dbReference type="Pfam" id="PF20207">
    <property type="entry name" value="DUF6568"/>
    <property type="match status" value="1"/>
</dbReference>
<sequence length="114" mass="12864">MENTFLEDIKDFEKITASQAEELFTKEDVVIFIGRATCPFCRKFAPKISAVAKSSHRKVYFIDSEDTLDVNSLKYFRQTYSIPTVPGLIVAKNGSVKVVCDSSLNEEEITAFIQ</sequence>
<proteinExistence type="predicted"/>
<gene>
    <name evidence="1" type="ORF">NPA36_04320</name>
</gene>
<dbReference type="Proteomes" id="UP001059480">
    <property type="component" value="Unassembled WGS sequence"/>
</dbReference>
<dbReference type="Gene3D" id="3.40.30.10">
    <property type="entry name" value="Glutaredoxin"/>
    <property type="match status" value="1"/>
</dbReference>
<dbReference type="InterPro" id="IPR036249">
    <property type="entry name" value="Thioredoxin-like_sf"/>
</dbReference>
<name>A0ABT1WMS4_9LACT</name>
<dbReference type="InterPro" id="IPR046698">
    <property type="entry name" value="PedC-like"/>
</dbReference>
<dbReference type="SUPFAM" id="SSF52833">
    <property type="entry name" value="Thioredoxin-like"/>
    <property type="match status" value="1"/>
</dbReference>
<accession>A0ABT1WMS4</accession>
<keyword evidence="2" id="KW-1185">Reference proteome</keyword>